<dbReference type="GO" id="GO:0004497">
    <property type="term" value="F:monooxygenase activity"/>
    <property type="evidence" value="ECO:0007669"/>
    <property type="project" value="UniProtKB-ARBA"/>
</dbReference>
<dbReference type="InterPro" id="IPR036922">
    <property type="entry name" value="Rieske_2Fe-2S_sf"/>
</dbReference>
<reference evidence="11 12" key="1">
    <citation type="submission" date="2017-02" db="EMBL/GenBank/DDBJ databases">
        <authorList>
            <person name="Peterson S.W."/>
        </authorList>
    </citation>
    <scope>NUCLEOTIDE SEQUENCE [LARGE SCALE GENOMIC DNA]</scope>
    <source>
        <strain evidence="11 12">LMG 22410</strain>
    </source>
</reference>
<dbReference type="InterPro" id="IPR005805">
    <property type="entry name" value="Rieske_Fe-S_prot_C"/>
</dbReference>
<keyword evidence="3" id="KW-0001">2Fe-2S</keyword>
<dbReference type="OrthoDB" id="25106at2"/>
<dbReference type="GeneID" id="303173419"/>
<keyword evidence="7" id="KW-1015">Disulfide bond</keyword>
<dbReference type="EMBL" id="FUHU01000038">
    <property type="protein sequence ID" value="SJM63797.1"/>
    <property type="molecule type" value="Genomic_DNA"/>
</dbReference>
<dbReference type="RefSeq" id="WP_086992277.1">
    <property type="nucleotide sequence ID" value="NZ_FUHU01000038.1"/>
</dbReference>
<dbReference type="GO" id="GO:0016705">
    <property type="term" value="F:oxidoreductase activity, acting on paired donors, with incorporation or reduction of molecular oxygen"/>
    <property type="evidence" value="ECO:0007669"/>
    <property type="project" value="UniProtKB-ARBA"/>
</dbReference>
<dbReference type="PROSITE" id="PS51296">
    <property type="entry name" value="RIESKE"/>
    <property type="match status" value="1"/>
</dbReference>
<dbReference type="AlphaFoldDB" id="A0A1R4G6V2"/>
<dbReference type="GO" id="GO:0016020">
    <property type="term" value="C:membrane"/>
    <property type="evidence" value="ECO:0007669"/>
    <property type="project" value="InterPro"/>
</dbReference>
<organism evidence="11 12">
    <name type="scientific">Agrococcus casei LMG 22410</name>
    <dbReference type="NCBI Taxonomy" id="1255656"/>
    <lineage>
        <taxon>Bacteria</taxon>
        <taxon>Bacillati</taxon>
        <taxon>Actinomycetota</taxon>
        <taxon>Actinomycetes</taxon>
        <taxon>Micrococcales</taxon>
        <taxon>Microbacteriaceae</taxon>
        <taxon>Agrococcus</taxon>
    </lineage>
</organism>
<comment type="cofactor">
    <cofactor evidence="9">
        <name>[2Fe-2S] cluster</name>
        <dbReference type="ChEBI" id="CHEBI:190135"/>
    </cofactor>
</comment>
<dbReference type="PANTHER" id="PTHR10134">
    <property type="entry name" value="CYTOCHROME B-C1 COMPLEX SUBUNIT RIESKE, MITOCHONDRIAL"/>
    <property type="match status" value="1"/>
</dbReference>
<evidence type="ECO:0000256" key="3">
    <source>
        <dbReference type="ARBA" id="ARBA00022714"/>
    </source>
</evidence>
<feature type="domain" description="Rieske" evidence="10">
    <location>
        <begin position="46"/>
        <end position="139"/>
    </location>
</feature>
<dbReference type="Gene3D" id="2.102.10.10">
    <property type="entry name" value="Rieske [2Fe-2S] iron-sulphur domain"/>
    <property type="match status" value="1"/>
</dbReference>
<evidence type="ECO:0000313" key="12">
    <source>
        <dbReference type="Proteomes" id="UP000195787"/>
    </source>
</evidence>
<dbReference type="GO" id="GO:0046872">
    <property type="term" value="F:metal ion binding"/>
    <property type="evidence" value="ECO:0007669"/>
    <property type="project" value="UniProtKB-KW"/>
</dbReference>
<proteinExistence type="predicted"/>
<protein>
    <recommendedName>
        <fullName evidence="2">Cytochrome bc1 complex Rieske iron-sulfur subunit</fullName>
    </recommendedName>
    <alternativeName>
        <fullName evidence="8">Cytochrome bc1 reductase complex subunit QcrA</fullName>
    </alternativeName>
</protein>
<evidence type="ECO:0000256" key="2">
    <source>
        <dbReference type="ARBA" id="ARBA00015816"/>
    </source>
</evidence>
<dbReference type="SUPFAM" id="SSF50022">
    <property type="entry name" value="ISP domain"/>
    <property type="match status" value="1"/>
</dbReference>
<keyword evidence="5" id="KW-0408">Iron</keyword>
<comment type="function">
    <text evidence="1">Iron-sulfur subunit of the cytochrome bc1 complex, an essential component of the respiratory electron transport chain required for ATP synthesis. The bc1 complex catalyzes the oxidation of menaquinol and the reduction of cytochrome c in the respiratory chain. The bc1 complex operates through a Q-cycle mechanism that couples electron transfer to generation of the proton gradient that drives ATP synthesis.</text>
</comment>
<evidence type="ECO:0000256" key="6">
    <source>
        <dbReference type="ARBA" id="ARBA00023014"/>
    </source>
</evidence>
<accession>A0A1R4G6V2</accession>
<evidence type="ECO:0000256" key="8">
    <source>
        <dbReference type="ARBA" id="ARBA00029586"/>
    </source>
</evidence>
<evidence type="ECO:0000256" key="7">
    <source>
        <dbReference type="ARBA" id="ARBA00023157"/>
    </source>
</evidence>
<dbReference type="Pfam" id="PF00355">
    <property type="entry name" value="Rieske"/>
    <property type="match status" value="1"/>
</dbReference>
<evidence type="ECO:0000256" key="9">
    <source>
        <dbReference type="ARBA" id="ARBA00034078"/>
    </source>
</evidence>
<dbReference type="InterPro" id="IPR017941">
    <property type="entry name" value="Rieske_2Fe-2S"/>
</dbReference>
<dbReference type="PRINTS" id="PR00162">
    <property type="entry name" value="RIESKE"/>
</dbReference>
<evidence type="ECO:0000313" key="11">
    <source>
        <dbReference type="EMBL" id="SJM63797.1"/>
    </source>
</evidence>
<keyword evidence="12" id="KW-1185">Reference proteome</keyword>
<keyword evidence="6" id="KW-0411">Iron-sulfur</keyword>
<dbReference type="GO" id="GO:0051537">
    <property type="term" value="F:2 iron, 2 sulfur cluster binding"/>
    <property type="evidence" value="ECO:0007669"/>
    <property type="project" value="UniProtKB-KW"/>
</dbReference>
<evidence type="ECO:0000259" key="10">
    <source>
        <dbReference type="PROSITE" id="PS51296"/>
    </source>
</evidence>
<dbReference type="InterPro" id="IPR014349">
    <property type="entry name" value="Rieske_Fe-S_prot"/>
</dbReference>
<dbReference type="CDD" id="cd03467">
    <property type="entry name" value="Rieske"/>
    <property type="match status" value="1"/>
</dbReference>
<sequence length="141" mass="14440">MSSNASGPQLTRRAAIGACLAGGAMTLSACAGGDDFVELEPGTGGTATFEIDDISVGSGGFLQIDKNAVIVTRPAEDEFHAFSGVCTHQGCTVRMRESVIHCPCHNSEFDVTTGDVLAGPAPTALKEFTIEVSGSTATITM</sequence>
<evidence type="ECO:0000256" key="1">
    <source>
        <dbReference type="ARBA" id="ARBA00002494"/>
    </source>
</evidence>
<gene>
    <name evidence="11" type="ORF">CZ674_09345</name>
</gene>
<keyword evidence="4" id="KW-0479">Metal-binding</keyword>
<name>A0A1R4G6V2_9MICO</name>
<dbReference type="Proteomes" id="UP000195787">
    <property type="component" value="Unassembled WGS sequence"/>
</dbReference>
<evidence type="ECO:0000256" key="5">
    <source>
        <dbReference type="ARBA" id="ARBA00023004"/>
    </source>
</evidence>
<evidence type="ECO:0000256" key="4">
    <source>
        <dbReference type="ARBA" id="ARBA00022723"/>
    </source>
</evidence>